<dbReference type="OrthoDB" id="9792276at2"/>
<sequence length="148" mass="15472">MRAEANNSINNASAGVKPLPGALSRLARGSFFLLFFSALLAASLPPRLAPMVAAAPSATTHFPTFVAVIPNAALTTAQRAFSGGIHEWKSWKPDRRQTASGDGAALVPQGFAPLAAIVRDRPQDGLPPATVRHLAFRHFDARGPPAAG</sequence>
<name>A0A1V8RQA4_9HYPH</name>
<dbReference type="RefSeq" id="WP_080919870.1">
    <property type="nucleotide sequence ID" value="NZ_MDET01000017.1"/>
</dbReference>
<protein>
    <submittedName>
        <fullName evidence="1">Uncharacterized protein</fullName>
    </submittedName>
</protein>
<reference evidence="1 2" key="1">
    <citation type="journal article" date="2016" name="Int. J. Syst. Evol. Microbiol.">
        <title>Pseudaminobacter manganicus sp. nov., isolated from sludge of a manganese mine.</title>
        <authorList>
            <person name="Li J."/>
            <person name="Huang J."/>
            <person name="Liao S."/>
            <person name="Wang G."/>
        </authorList>
    </citation>
    <scope>NUCLEOTIDE SEQUENCE [LARGE SCALE GENOMIC DNA]</scope>
    <source>
        <strain evidence="1 2">JH-7</strain>
    </source>
</reference>
<evidence type="ECO:0000313" key="2">
    <source>
        <dbReference type="Proteomes" id="UP000191905"/>
    </source>
</evidence>
<dbReference type="EMBL" id="MDET01000017">
    <property type="protein sequence ID" value="OQM75324.1"/>
    <property type="molecule type" value="Genomic_DNA"/>
</dbReference>
<organism evidence="1 2">
    <name type="scientific">Manganibacter manganicus</name>
    <dbReference type="NCBI Taxonomy" id="1873176"/>
    <lineage>
        <taxon>Bacteria</taxon>
        <taxon>Pseudomonadati</taxon>
        <taxon>Pseudomonadota</taxon>
        <taxon>Alphaproteobacteria</taxon>
        <taxon>Hyphomicrobiales</taxon>
        <taxon>Phyllobacteriaceae</taxon>
        <taxon>Manganibacter</taxon>
    </lineage>
</organism>
<dbReference type="AlphaFoldDB" id="A0A1V8RQA4"/>
<evidence type="ECO:0000313" key="1">
    <source>
        <dbReference type="EMBL" id="OQM75324.1"/>
    </source>
</evidence>
<dbReference type="Proteomes" id="UP000191905">
    <property type="component" value="Unassembled WGS sequence"/>
</dbReference>
<proteinExistence type="predicted"/>
<comment type="caution">
    <text evidence="1">The sequence shown here is derived from an EMBL/GenBank/DDBJ whole genome shotgun (WGS) entry which is preliminary data.</text>
</comment>
<gene>
    <name evidence="1" type="ORF">BFN67_18720</name>
</gene>
<accession>A0A1V8RQA4</accession>
<keyword evidence="2" id="KW-1185">Reference proteome</keyword>